<dbReference type="Proteomes" id="UP001595961">
    <property type="component" value="Unassembled WGS sequence"/>
</dbReference>
<evidence type="ECO:0000313" key="1">
    <source>
        <dbReference type="EMBL" id="MFC4528209.1"/>
    </source>
</evidence>
<dbReference type="InterPro" id="IPR016776">
    <property type="entry name" value="ApeP-like_dehydratase"/>
</dbReference>
<accession>A0ABV9C578</accession>
<keyword evidence="2" id="KW-1185">Reference proteome</keyword>
<evidence type="ECO:0008006" key="3">
    <source>
        <dbReference type="Google" id="ProtNLM"/>
    </source>
</evidence>
<dbReference type="EMBL" id="JBHSGA010000018">
    <property type="protein sequence ID" value="MFC4528209.1"/>
    <property type="molecule type" value="Genomic_DNA"/>
</dbReference>
<dbReference type="RefSeq" id="WP_266148463.1">
    <property type="nucleotide sequence ID" value="NZ_CP064028.1"/>
</dbReference>
<dbReference type="Gene3D" id="3.10.129.10">
    <property type="entry name" value="Hotdog Thioesterase"/>
    <property type="match status" value="1"/>
</dbReference>
<dbReference type="SUPFAM" id="SSF53901">
    <property type="entry name" value="Thiolase-like"/>
    <property type="match status" value="1"/>
</dbReference>
<comment type="caution">
    <text evidence="1">The sequence shown here is derived from an EMBL/GenBank/DDBJ whole genome shotgun (WGS) entry which is preliminary data.</text>
</comment>
<dbReference type="InterPro" id="IPR029069">
    <property type="entry name" value="HotDog_dom_sf"/>
</dbReference>
<dbReference type="InterPro" id="IPR016039">
    <property type="entry name" value="Thiolase-like"/>
</dbReference>
<name>A0ABV9C578_9GAMM</name>
<dbReference type="Pfam" id="PF22817">
    <property type="entry name" value="ApeP-like"/>
    <property type="match status" value="1"/>
</dbReference>
<protein>
    <recommendedName>
        <fullName evidence="3">3-hydroxylacyl-ACP dehydratase</fullName>
    </recommendedName>
</protein>
<evidence type="ECO:0000313" key="2">
    <source>
        <dbReference type="Proteomes" id="UP001595961"/>
    </source>
</evidence>
<gene>
    <name evidence="1" type="ORF">ACFO5W_16315</name>
</gene>
<proteinExistence type="predicted"/>
<sequence length="247" mass="26467">MNMAQGTATVLAPHPWVVARVAIGRSAVVLSLNADGVASLRRQGRLACIDAPQRRLAERAIEAPSSWRLCDDWPDAQNPVGAQQAMRDALRDAGPHASQIDDFNLHGTATEHNEGMILLDHVGAVEAERIVCTRRVRAGESFVADDGSLPAWAGLELMAQAIAAWAGCHALTASEPIRLGFLLGTRHYHATTDAFPAGSELRVEAVRHFHDEAGTGVFACRIDAPGMSAKARPTVFSPPDAEELHHV</sequence>
<organism evidence="1 2">
    <name type="scientific">Dyella halodurans</name>
    <dbReference type="NCBI Taxonomy" id="1920171"/>
    <lineage>
        <taxon>Bacteria</taxon>
        <taxon>Pseudomonadati</taxon>
        <taxon>Pseudomonadota</taxon>
        <taxon>Gammaproteobacteria</taxon>
        <taxon>Lysobacterales</taxon>
        <taxon>Rhodanobacteraceae</taxon>
        <taxon>Dyella</taxon>
    </lineage>
</organism>
<dbReference type="SUPFAM" id="SSF54637">
    <property type="entry name" value="Thioesterase/thiol ester dehydrase-isomerase"/>
    <property type="match status" value="1"/>
</dbReference>
<reference evidence="2" key="1">
    <citation type="journal article" date="2019" name="Int. J. Syst. Evol. Microbiol.">
        <title>The Global Catalogue of Microorganisms (GCM) 10K type strain sequencing project: providing services to taxonomists for standard genome sequencing and annotation.</title>
        <authorList>
            <consortium name="The Broad Institute Genomics Platform"/>
            <consortium name="The Broad Institute Genome Sequencing Center for Infectious Disease"/>
            <person name="Wu L."/>
            <person name="Ma J."/>
        </authorList>
    </citation>
    <scope>NUCLEOTIDE SEQUENCE [LARGE SCALE GENOMIC DNA]</scope>
    <source>
        <strain evidence="2">CCM 4481</strain>
    </source>
</reference>